<feature type="domain" description="Tag1 C-terminal" evidence="3">
    <location>
        <begin position="482"/>
        <end position="596"/>
    </location>
</feature>
<evidence type="ECO:0000259" key="3">
    <source>
        <dbReference type="Pfam" id="PF22786"/>
    </source>
</evidence>
<sequence length="877" mass="95009">MSEHASIPPNSESTSAGPASPARSTRSHKSSSVGTGTEYTDTHASEYTPLLARPDGDEEEADEAQNDDSERSFSAAALLRTFQGKHSRASRRWPSLLALLLLCLLVLLIIVFAFFAPAVVQQYAMQAATFEPTSLSIHSFTSDGVKARIQGDFTMDASKVKKKPVRDLGRFGTWIARKVETGQSQVQVILPEYGDIVLGTAEIPHLLLDIRNTHTTHIDVLADLHPGDVDGIRRMAVDWLDGRLGQLRVRGEASVPLKSGLLNLGRQTISQTLLFAGQHIPTMPEYRIHKLNLHEVDLPDARRGIQGNVSISVRNPYPLDFVVPPLGFVLLVDNCAAADPYIELADATTDELHVEPKRTIDVNASAFVRRLPDSFTQACPGTHESPMDAFLASYIRGKDTTVYVRGSDSPSLDTPRWIIDLVSDIIVPVPVPGHSFGQLIKNFTLANVNFGLPNPLAETGTPEASPRISAEVKALISLPEEMNFNLDVNAISADADVFYHGSKLGRLDLSKWQAANSTRVESTDDEGPLLAVRSAIEDVPLEITDDDVFSDVIQAMLFGGKSVILAIKANVNVKLNTALGDLVVRKVPAEGVVPVKPINRGNIGAFKPEISNLQILETGKSSITFSALVNFTNPTEYSAVVPYVDIHILTNGTLLGHATAKTLSIGPGMNTNIPVTAVWDPMVMGGQHARAVGIEFLSQYISGYNTTITLRTYEGTIPSQPALGRALEDFQVDLPTPNLRGPPRDGEGDGNGDGEEGPHFIEDATMHLFTSTATFTLLSPLKTSTLYVTSINATAFYRGDEVGHIDYDLPFAVPPGATKSPRLPVQWNLGSVGYDAVRRALGGTLRLAARAVVGIKIGDWEERIWYRGRGIGANIRL</sequence>
<dbReference type="RefSeq" id="XP_069198900.1">
    <property type="nucleotide sequence ID" value="XM_069342399.1"/>
</dbReference>
<feature type="region of interest" description="Disordered" evidence="1">
    <location>
        <begin position="734"/>
        <end position="757"/>
    </location>
</feature>
<evidence type="ECO:0000256" key="2">
    <source>
        <dbReference type="SAM" id="Phobius"/>
    </source>
</evidence>
<accession>A0ABR3P8Y0</accession>
<keyword evidence="2" id="KW-0472">Membrane</keyword>
<dbReference type="EMBL" id="JBFMKM010000012">
    <property type="protein sequence ID" value="KAL1302624.1"/>
    <property type="molecule type" value="Genomic_DNA"/>
</dbReference>
<feature type="region of interest" description="Disordered" evidence="1">
    <location>
        <begin position="1"/>
        <end position="70"/>
    </location>
</feature>
<evidence type="ECO:0000313" key="6">
    <source>
        <dbReference type="EMBL" id="KAL1302624.1"/>
    </source>
</evidence>
<dbReference type="Pfam" id="PF26174">
    <property type="entry name" value="LEA-2_1"/>
    <property type="match status" value="1"/>
</dbReference>
<dbReference type="InterPro" id="IPR055011">
    <property type="entry name" value="Tag1_C"/>
</dbReference>
<dbReference type="Pfam" id="PF26150">
    <property type="entry name" value="LEA-2_4"/>
    <property type="match status" value="1"/>
</dbReference>
<dbReference type="PANTHER" id="PTHR35895">
    <property type="entry name" value="CHROMOSOME 16, WHOLE GENOME SHOTGUN SEQUENCE"/>
    <property type="match status" value="1"/>
</dbReference>
<dbReference type="GeneID" id="95976697"/>
<evidence type="ECO:0000256" key="1">
    <source>
        <dbReference type="SAM" id="MobiDB-lite"/>
    </source>
</evidence>
<reference evidence="6 7" key="1">
    <citation type="submission" date="2024-07" db="EMBL/GenBank/DDBJ databases">
        <title>Draft sequence of the Neodothiora populina.</title>
        <authorList>
            <person name="Drown D.D."/>
            <person name="Schuette U.S."/>
            <person name="Buechlein A.B."/>
            <person name="Rusch D.R."/>
            <person name="Winton L.W."/>
            <person name="Adams G.A."/>
        </authorList>
    </citation>
    <scope>NUCLEOTIDE SEQUENCE [LARGE SCALE GENOMIC DNA]</scope>
    <source>
        <strain evidence="6 7">CPC 39397</strain>
    </source>
</reference>
<dbReference type="PANTHER" id="PTHR35895:SF3">
    <property type="entry name" value="PRE-RRNA PROCESSING PROTEIN"/>
    <property type="match status" value="1"/>
</dbReference>
<feature type="compositionally biased region" description="Polar residues" evidence="1">
    <location>
        <begin position="30"/>
        <end position="39"/>
    </location>
</feature>
<evidence type="ECO:0000259" key="4">
    <source>
        <dbReference type="Pfam" id="PF26150"/>
    </source>
</evidence>
<feature type="compositionally biased region" description="Acidic residues" evidence="1">
    <location>
        <begin position="56"/>
        <end position="67"/>
    </location>
</feature>
<dbReference type="InterPro" id="IPR059066">
    <property type="entry name" value="Ig_Tag1-like_5th"/>
</dbReference>
<keyword evidence="7" id="KW-1185">Reference proteome</keyword>
<dbReference type="InterPro" id="IPR059065">
    <property type="entry name" value="Ig_Tag1-like_4th"/>
</dbReference>
<feature type="domain" description="Tag1-like fourth Ig-like" evidence="4">
    <location>
        <begin position="607"/>
        <end position="722"/>
    </location>
</feature>
<feature type="compositionally biased region" description="Polar residues" evidence="1">
    <location>
        <begin position="8"/>
        <end position="17"/>
    </location>
</feature>
<comment type="caution">
    <text evidence="6">The sequence shown here is derived from an EMBL/GenBank/DDBJ whole genome shotgun (WGS) entry which is preliminary data.</text>
</comment>
<keyword evidence="2" id="KW-0812">Transmembrane</keyword>
<organism evidence="6 7">
    <name type="scientific">Neodothiora populina</name>
    <dbReference type="NCBI Taxonomy" id="2781224"/>
    <lineage>
        <taxon>Eukaryota</taxon>
        <taxon>Fungi</taxon>
        <taxon>Dikarya</taxon>
        <taxon>Ascomycota</taxon>
        <taxon>Pezizomycotina</taxon>
        <taxon>Dothideomycetes</taxon>
        <taxon>Dothideomycetidae</taxon>
        <taxon>Dothideales</taxon>
        <taxon>Dothioraceae</taxon>
        <taxon>Neodothiora</taxon>
    </lineage>
</organism>
<evidence type="ECO:0000259" key="5">
    <source>
        <dbReference type="Pfam" id="PF26153"/>
    </source>
</evidence>
<keyword evidence="2" id="KW-1133">Transmembrane helix</keyword>
<gene>
    <name evidence="6" type="ORF">AAFC00_002995</name>
</gene>
<feature type="transmembrane region" description="Helical" evidence="2">
    <location>
        <begin position="96"/>
        <end position="116"/>
    </location>
</feature>
<name>A0ABR3P8Y0_9PEZI</name>
<evidence type="ECO:0008006" key="8">
    <source>
        <dbReference type="Google" id="ProtNLM"/>
    </source>
</evidence>
<protein>
    <recommendedName>
        <fullName evidence="8">Pre-rRNA processing protein</fullName>
    </recommendedName>
</protein>
<feature type="domain" description="Tag1-like fifth Ig-like" evidence="5">
    <location>
        <begin position="755"/>
        <end position="865"/>
    </location>
</feature>
<dbReference type="Pfam" id="PF22786">
    <property type="entry name" value="Tag1_C"/>
    <property type="match status" value="1"/>
</dbReference>
<dbReference type="Pfam" id="PF26153">
    <property type="entry name" value="LEA-2L_5"/>
    <property type="match status" value="1"/>
</dbReference>
<evidence type="ECO:0000313" key="7">
    <source>
        <dbReference type="Proteomes" id="UP001562354"/>
    </source>
</evidence>
<dbReference type="Proteomes" id="UP001562354">
    <property type="component" value="Unassembled WGS sequence"/>
</dbReference>
<proteinExistence type="predicted"/>
<dbReference type="InterPro" id="IPR046368">
    <property type="entry name" value="Tag1"/>
</dbReference>